<dbReference type="Gramene" id="KGN61443">
    <property type="protein sequence ID" value="KGN61443"/>
    <property type="gene ID" value="Csa_2G123050"/>
</dbReference>
<sequence length="62" mass="7402">MIARVSRRKFASESVTRVDWWEAEFDRQRLLELVVGSLPRVTRCGGWRLTSDDHRRWFPKVG</sequence>
<accession>A0A0A0LI36</accession>
<reference evidence="1 2" key="1">
    <citation type="journal article" date="2009" name="Nat. Genet.">
        <title>The genome of the cucumber, Cucumis sativus L.</title>
        <authorList>
            <person name="Huang S."/>
            <person name="Li R."/>
            <person name="Zhang Z."/>
            <person name="Li L."/>
            <person name="Gu X."/>
            <person name="Fan W."/>
            <person name="Lucas W.J."/>
            <person name="Wang X."/>
            <person name="Xie B."/>
            <person name="Ni P."/>
            <person name="Ren Y."/>
            <person name="Zhu H."/>
            <person name="Li J."/>
            <person name="Lin K."/>
            <person name="Jin W."/>
            <person name="Fei Z."/>
            <person name="Li G."/>
            <person name="Staub J."/>
            <person name="Kilian A."/>
            <person name="van der Vossen E.A."/>
            <person name="Wu Y."/>
            <person name="Guo J."/>
            <person name="He J."/>
            <person name="Jia Z."/>
            <person name="Ren Y."/>
            <person name="Tian G."/>
            <person name="Lu Y."/>
            <person name="Ruan J."/>
            <person name="Qian W."/>
            <person name="Wang M."/>
            <person name="Huang Q."/>
            <person name="Li B."/>
            <person name="Xuan Z."/>
            <person name="Cao J."/>
            <person name="Asan"/>
            <person name="Wu Z."/>
            <person name="Zhang J."/>
            <person name="Cai Q."/>
            <person name="Bai Y."/>
            <person name="Zhao B."/>
            <person name="Han Y."/>
            <person name="Li Y."/>
            <person name="Li X."/>
            <person name="Wang S."/>
            <person name="Shi Q."/>
            <person name="Liu S."/>
            <person name="Cho W.K."/>
            <person name="Kim J.Y."/>
            <person name="Xu Y."/>
            <person name="Heller-Uszynska K."/>
            <person name="Miao H."/>
            <person name="Cheng Z."/>
            <person name="Zhang S."/>
            <person name="Wu J."/>
            <person name="Yang Y."/>
            <person name="Kang H."/>
            <person name="Li M."/>
            <person name="Liang H."/>
            <person name="Ren X."/>
            <person name="Shi Z."/>
            <person name="Wen M."/>
            <person name="Jian M."/>
            <person name="Yang H."/>
            <person name="Zhang G."/>
            <person name="Yang Z."/>
            <person name="Chen R."/>
            <person name="Liu S."/>
            <person name="Li J."/>
            <person name="Ma L."/>
            <person name="Liu H."/>
            <person name="Zhou Y."/>
            <person name="Zhao J."/>
            <person name="Fang X."/>
            <person name="Li G."/>
            <person name="Fang L."/>
            <person name="Li Y."/>
            <person name="Liu D."/>
            <person name="Zheng H."/>
            <person name="Zhang Y."/>
            <person name="Qin N."/>
            <person name="Li Z."/>
            <person name="Yang G."/>
            <person name="Yang S."/>
            <person name="Bolund L."/>
            <person name="Kristiansen K."/>
            <person name="Zheng H."/>
            <person name="Li S."/>
            <person name="Zhang X."/>
            <person name="Yang H."/>
            <person name="Wang J."/>
            <person name="Sun R."/>
            <person name="Zhang B."/>
            <person name="Jiang S."/>
            <person name="Wang J."/>
            <person name="Du Y."/>
            <person name="Li S."/>
        </authorList>
    </citation>
    <scope>NUCLEOTIDE SEQUENCE [LARGE SCALE GENOMIC DNA]</scope>
    <source>
        <strain evidence="2">cv. 9930</strain>
    </source>
</reference>
<evidence type="ECO:0000313" key="1">
    <source>
        <dbReference type="EMBL" id="KGN61443.1"/>
    </source>
</evidence>
<proteinExistence type="predicted"/>
<dbReference type="EMBL" id="CM002923">
    <property type="protein sequence ID" value="KGN61443.1"/>
    <property type="molecule type" value="Genomic_DNA"/>
</dbReference>
<name>A0A0A0LI36_CUCSA</name>
<dbReference type="Proteomes" id="UP000029981">
    <property type="component" value="Chromosome 2"/>
</dbReference>
<dbReference type="AlphaFoldDB" id="A0A0A0LI36"/>
<organism evidence="1 2">
    <name type="scientific">Cucumis sativus</name>
    <name type="common">Cucumber</name>
    <dbReference type="NCBI Taxonomy" id="3659"/>
    <lineage>
        <taxon>Eukaryota</taxon>
        <taxon>Viridiplantae</taxon>
        <taxon>Streptophyta</taxon>
        <taxon>Embryophyta</taxon>
        <taxon>Tracheophyta</taxon>
        <taxon>Spermatophyta</taxon>
        <taxon>Magnoliopsida</taxon>
        <taxon>eudicotyledons</taxon>
        <taxon>Gunneridae</taxon>
        <taxon>Pentapetalae</taxon>
        <taxon>rosids</taxon>
        <taxon>fabids</taxon>
        <taxon>Cucurbitales</taxon>
        <taxon>Cucurbitaceae</taxon>
        <taxon>Benincaseae</taxon>
        <taxon>Cucumis</taxon>
    </lineage>
</organism>
<reference evidence="1 2" key="2">
    <citation type="journal article" date="2009" name="PLoS ONE">
        <title>An integrated genetic and cytogenetic map of the cucumber genome.</title>
        <authorList>
            <person name="Ren Y."/>
            <person name="Zhang Z."/>
            <person name="Liu J."/>
            <person name="Staub J.E."/>
            <person name="Han Y."/>
            <person name="Cheng Z."/>
            <person name="Li X."/>
            <person name="Lu J."/>
            <person name="Miao H."/>
            <person name="Kang H."/>
            <person name="Xie B."/>
            <person name="Gu X."/>
            <person name="Wang X."/>
            <person name="Du Y."/>
            <person name="Jin W."/>
            <person name="Huang S."/>
        </authorList>
    </citation>
    <scope>NUCLEOTIDE SEQUENCE [LARGE SCALE GENOMIC DNA]</scope>
    <source>
        <strain evidence="2">cv. 9930</strain>
    </source>
</reference>
<evidence type="ECO:0000313" key="2">
    <source>
        <dbReference type="Proteomes" id="UP000029981"/>
    </source>
</evidence>
<keyword evidence="2" id="KW-1185">Reference proteome</keyword>
<protein>
    <submittedName>
        <fullName evidence="1">Uncharacterized protein</fullName>
    </submittedName>
</protein>
<reference evidence="1 2" key="3">
    <citation type="journal article" date="2010" name="BMC Genomics">
        <title>Transcriptome sequencing and comparative analysis of cucumber flowers with different sex types.</title>
        <authorList>
            <person name="Guo S."/>
            <person name="Zheng Y."/>
            <person name="Joung J.G."/>
            <person name="Liu S."/>
            <person name="Zhang Z."/>
            <person name="Crasta O.R."/>
            <person name="Sobral B.W."/>
            <person name="Xu Y."/>
            <person name="Huang S."/>
            <person name="Fei Z."/>
        </authorList>
    </citation>
    <scope>NUCLEOTIDE SEQUENCE [LARGE SCALE GENOMIC DNA]</scope>
    <source>
        <strain evidence="2">cv. 9930</strain>
    </source>
</reference>
<reference evidence="1 2" key="4">
    <citation type="journal article" date="2011" name="BMC Genomics">
        <title>RNA-Seq improves annotation of protein-coding genes in the cucumber genome.</title>
        <authorList>
            <person name="Li Z."/>
            <person name="Zhang Z."/>
            <person name="Yan P."/>
            <person name="Huang S."/>
            <person name="Fei Z."/>
            <person name="Lin K."/>
        </authorList>
    </citation>
    <scope>NUCLEOTIDE SEQUENCE [LARGE SCALE GENOMIC DNA]</scope>
    <source>
        <strain evidence="2">cv. 9930</strain>
    </source>
</reference>
<gene>
    <name evidence="1" type="ORF">Csa_2G123050</name>
</gene>